<dbReference type="InterPro" id="IPR027417">
    <property type="entry name" value="P-loop_NTPase"/>
</dbReference>
<dbReference type="GO" id="GO:0007034">
    <property type="term" value="P:vacuolar transport"/>
    <property type="evidence" value="ECO:0007669"/>
    <property type="project" value="UniProtKB-ARBA"/>
</dbReference>
<evidence type="ECO:0000259" key="3">
    <source>
        <dbReference type="PROSITE" id="PS50179"/>
    </source>
</evidence>
<dbReference type="GO" id="GO:0035091">
    <property type="term" value="F:phosphatidylinositol binding"/>
    <property type="evidence" value="ECO:0007669"/>
    <property type="project" value="InterPro"/>
</dbReference>
<dbReference type="AlphaFoldDB" id="A0A166T2Y2"/>
<dbReference type="GO" id="GO:0016192">
    <property type="term" value="P:vesicle-mediated transport"/>
    <property type="evidence" value="ECO:0007669"/>
    <property type="project" value="UniProtKB-ARBA"/>
</dbReference>
<dbReference type="Pfam" id="PF00790">
    <property type="entry name" value="VHS"/>
    <property type="match status" value="1"/>
</dbReference>
<dbReference type="SUPFAM" id="SSF48464">
    <property type="entry name" value="ENTH/VHS domain"/>
    <property type="match status" value="1"/>
</dbReference>
<feature type="compositionally biased region" description="Polar residues" evidence="2">
    <location>
        <begin position="653"/>
        <end position="663"/>
    </location>
</feature>
<proteinExistence type="predicted"/>
<feature type="compositionally biased region" description="Polar residues" evidence="2">
    <location>
        <begin position="457"/>
        <end position="475"/>
    </location>
</feature>
<evidence type="ECO:0000313" key="4">
    <source>
        <dbReference type="EMBL" id="KZP30129.1"/>
    </source>
</evidence>
<dbReference type="PANTHER" id="PTHR10039">
    <property type="entry name" value="AMELOGENIN"/>
    <property type="match status" value="1"/>
</dbReference>
<dbReference type="GO" id="GO:0043130">
    <property type="term" value="F:ubiquitin binding"/>
    <property type="evidence" value="ECO:0007669"/>
    <property type="project" value="InterPro"/>
</dbReference>
<dbReference type="Proteomes" id="UP000076532">
    <property type="component" value="Unassembled WGS sequence"/>
</dbReference>
<accession>A0A166T2Y2</accession>
<dbReference type="InterPro" id="IPR056884">
    <property type="entry name" value="NPHP3-like_N"/>
</dbReference>
<reference evidence="4 5" key="1">
    <citation type="journal article" date="2016" name="Mol. Biol. Evol.">
        <title>Comparative Genomics of Early-Diverging Mushroom-Forming Fungi Provides Insights into the Origins of Lignocellulose Decay Capabilities.</title>
        <authorList>
            <person name="Nagy L.G."/>
            <person name="Riley R."/>
            <person name="Tritt A."/>
            <person name="Adam C."/>
            <person name="Daum C."/>
            <person name="Floudas D."/>
            <person name="Sun H."/>
            <person name="Yadav J.S."/>
            <person name="Pangilinan J."/>
            <person name="Larsson K.H."/>
            <person name="Matsuura K."/>
            <person name="Barry K."/>
            <person name="Labutti K."/>
            <person name="Kuo R."/>
            <person name="Ohm R.A."/>
            <person name="Bhattacharya S.S."/>
            <person name="Shirouzu T."/>
            <person name="Yoshinaga Y."/>
            <person name="Martin F.M."/>
            <person name="Grigoriev I.V."/>
            <person name="Hibbett D.S."/>
        </authorList>
    </citation>
    <scope>NUCLEOTIDE SEQUENCE [LARGE SCALE GENOMIC DNA]</scope>
    <source>
        <strain evidence="4 5">CBS 109695</strain>
    </source>
</reference>
<dbReference type="STRING" id="436010.A0A166T2Y2"/>
<dbReference type="InterPro" id="IPR002014">
    <property type="entry name" value="VHS_dom"/>
</dbReference>
<protein>
    <recommendedName>
        <fullName evidence="3">VHS domain-containing protein</fullName>
    </recommendedName>
</protein>
<dbReference type="SUPFAM" id="SSF52540">
    <property type="entry name" value="P-loop containing nucleoside triphosphate hydrolases"/>
    <property type="match status" value="1"/>
</dbReference>
<evidence type="ECO:0000256" key="2">
    <source>
        <dbReference type="SAM" id="MobiDB-lite"/>
    </source>
</evidence>
<dbReference type="Gene3D" id="3.40.50.300">
    <property type="entry name" value="P-loop containing nucleotide triphosphate hydrolases"/>
    <property type="match status" value="1"/>
</dbReference>
<keyword evidence="1" id="KW-0677">Repeat</keyword>
<dbReference type="OrthoDB" id="2928561at2759"/>
<keyword evidence="5" id="KW-1185">Reference proteome</keyword>
<evidence type="ECO:0000256" key="1">
    <source>
        <dbReference type="ARBA" id="ARBA00022737"/>
    </source>
</evidence>
<evidence type="ECO:0000313" key="5">
    <source>
        <dbReference type="Proteomes" id="UP000076532"/>
    </source>
</evidence>
<dbReference type="EMBL" id="KV417495">
    <property type="protein sequence ID" value="KZP30129.1"/>
    <property type="molecule type" value="Genomic_DNA"/>
</dbReference>
<feature type="region of interest" description="Disordered" evidence="2">
    <location>
        <begin position="615"/>
        <end position="669"/>
    </location>
</feature>
<feature type="region of interest" description="Disordered" evidence="2">
    <location>
        <begin position="444"/>
        <end position="475"/>
    </location>
</feature>
<dbReference type="Gene3D" id="1.25.40.90">
    <property type="match status" value="1"/>
</dbReference>
<feature type="domain" description="VHS" evidence="3">
    <location>
        <begin position="489"/>
        <end position="587"/>
    </location>
</feature>
<dbReference type="PROSITE" id="PS50179">
    <property type="entry name" value="VHS"/>
    <property type="match status" value="1"/>
</dbReference>
<name>A0A166T2Y2_9AGAM</name>
<sequence>MPMHMHGILPLASVYQDARYITFNRVEGDQINIFNPSPALTASSSREAYIAALNPVDRIPYYQSVPKCFGGSRQWIFDKIHTWLDDYDEETPNVLWLSGGEGAGKSAIASTLVSNLQEAGRLGGYWFSSRDDTLLSDPAAIWRTIASDLAHMHPEVARRIARNIRQHKVEPLRADIELHFKLLVEDPSKKCWEEKWKTYMASPKENEAIGRRCPAMGDHFSVSTSQEDLIMRFPVIVIDALDECGKDPSQSAQRRVFLDTIARWATLRPCLKLLVTSREQPTAVNPSFRDACRHIDLKIGFGLQNIEPNIDRDIQKFFQCCFLKIGNAQQPPLYTPWPGSLVVKWLTCCAGGSFGWADMFVRYLELGIPTLKLDMVVNGSLHGKGEDVEAIKKVIAIIPFLSWKSWIMSTSAENLHASSSIHSKDETIEKRKIFSRKWWHRQKENNKERKSEEDAKNTMSRRNSRSSVTNDRKAVTSSSTVGGLAELIASLSMDIPEDEQLVLNICDRATADEQNAKEAVEALQRKFLSAAPFSQLYATRLWALMLWKASEPFIRETASPSFLHALEMVLTSPQTNGTVREHLMDVLSAVTYASRHSAVGGGFRDLWLKVKPSHKPNKGAPLSDDDPRFRIQLPPSCGSPLSQGKSALHVRNTRSGSVTSPIGASTPPQ</sequence>
<dbReference type="PANTHER" id="PTHR10039:SF17">
    <property type="entry name" value="FUNGAL STAND N-TERMINAL GOODBYE DOMAIN-CONTAINING PROTEIN-RELATED"/>
    <property type="match status" value="1"/>
</dbReference>
<organism evidence="4 5">
    <name type="scientific">Athelia psychrophila</name>
    <dbReference type="NCBI Taxonomy" id="1759441"/>
    <lineage>
        <taxon>Eukaryota</taxon>
        <taxon>Fungi</taxon>
        <taxon>Dikarya</taxon>
        <taxon>Basidiomycota</taxon>
        <taxon>Agaricomycotina</taxon>
        <taxon>Agaricomycetes</taxon>
        <taxon>Agaricomycetidae</taxon>
        <taxon>Atheliales</taxon>
        <taxon>Atheliaceae</taxon>
        <taxon>Athelia</taxon>
    </lineage>
</organism>
<dbReference type="InterPro" id="IPR008942">
    <property type="entry name" value="ENTH_VHS"/>
</dbReference>
<gene>
    <name evidence="4" type="ORF">FIBSPDRAFT_815355</name>
</gene>
<feature type="compositionally biased region" description="Basic and acidic residues" evidence="2">
    <location>
        <begin position="444"/>
        <end position="456"/>
    </location>
</feature>
<dbReference type="Pfam" id="PF24883">
    <property type="entry name" value="NPHP3_N"/>
    <property type="match status" value="1"/>
</dbReference>